<sequence>MTTNEERREAAKRKLEERLEAERLARRKRKIVIASVSTAVVVAVVAGVTAIVWKKVADDREAARWTTCAFEDSPSRFEQLPDKVPDTVPADQRPQYQKELDELKAAAKDERQSPKPDERVLKEGTEQATFTTTQGVLPVTLERDSAPCNVAAVTSLIENKFYDGTTCHRMTTADKLKILQCGDPTGTGMSGPGWTSPDEPPTDLKKVGQPDPMTGSQPVIYPRGTVAIANSSQGGQNPNTGSSQLFIVIQDSELGPDYSIVGHVDEAGLPVLDKIYDGGINPGPAGSQPGDGKPKVDVTIETATVD</sequence>
<evidence type="ECO:0000256" key="2">
    <source>
        <dbReference type="SAM" id="MobiDB-lite"/>
    </source>
</evidence>
<proteinExistence type="predicted"/>
<dbReference type="Proteomes" id="UP000360750">
    <property type="component" value="Unassembled WGS sequence"/>
</dbReference>
<feature type="transmembrane region" description="Helical" evidence="3">
    <location>
        <begin position="31"/>
        <end position="53"/>
    </location>
</feature>
<evidence type="ECO:0000313" key="5">
    <source>
        <dbReference type="EMBL" id="VFA82173.1"/>
    </source>
</evidence>
<organism evidence="5 6">
    <name type="scientific">Gordonia paraffinivorans</name>
    <dbReference type="NCBI Taxonomy" id="175628"/>
    <lineage>
        <taxon>Bacteria</taxon>
        <taxon>Bacillati</taxon>
        <taxon>Actinomycetota</taxon>
        <taxon>Actinomycetes</taxon>
        <taxon>Mycobacteriales</taxon>
        <taxon>Gordoniaceae</taxon>
        <taxon>Gordonia</taxon>
    </lineage>
</organism>
<dbReference type="InterPro" id="IPR044666">
    <property type="entry name" value="Cyclophilin_A-like"/>
</dbReference>
<dbReference type="PANTHER" id="PTHR45625:SF3">
    <property type="entry name" value="PEPTIDYL-PROLYL CIS-TRANS ISOMERASE B-RELATED"/>
    <property type="match status" value="1"/>
</dbReference>
<name>A0ABD7UZC1_9ACTN</name>
<dbReference type="Pfam" id="PF00160">
    <property type="entry name" value="Pro_isomerase"/>
    <property type="match status" value="1"/>
</dbReference>
<dbReference type="RefSeq" id="WP_006899097.1">
    <property type="nucleotide sequence ID" value="NZ_CAACYD010000005.1"/>
</dbReference>
<accession>A0ABD7UZC1</accession>
<dbReference type="InterPro" id="IPR029000">
    <property type="entry name" value="Cyclophilin-like_dom_sf"/>
</dbReference>
<dbReference type="GeneID" id="60748944"/>
<reference evidence="5 6" key="1">
    <citation type="submission" date="2019-02" db="EMBL/GenBank/DDBJ databases">
        <authorList>
            <consortium name="Pathogen Informatics"/>
        </authorList>
    </citation>
    <scope>NUCLEOTIDE SEQUENCE [LARGE SCALE GENOMIC DNA]</scope>
    <source>
        <strain evidence="5 6">3012STDY6756503</strain>
    </source>
</reference>
<dbReference type="AlphaFoldDB" id="A0ABD7UZC1"/>
<dbReference type="EMBL" id="CAACYD010000005">
    <property type="protein sequence ID" value="VFA82173.1"/>
    <property type="molecule type" value="Genomic_DNA"/>
</dbReference>
<feature type="region of interest" description="Disordered" evidence="2">
    <location>
        <begin position="279"/>
        <end position="306"/>
    </location>
</feature>
<dbReference type="SUPFAM" id="SSF50891">
    <property type="entry name" value="Cyclophilin-like"/>
    <property type="match status" value="1"/>
</dbReference>
<dbReference type="GO" id="GO:0016853">
    <property type="term" value="F:isomerase activity"/>
    <property type="evidence" value="ECO:0007669"/>
    <property type="project" value="UniProtKB-KW"/>
</dbReference>
<gene>
    <name evidence="5" type="ORF">NCTC8139_00908</name>
</gene>
<keyword evidence="5" id="KW-0413">Isomerase</keyword>
<dbReference type="CDD" id="cd00317">
    <property type="entry name" value="cyclophilin"/>
    <property type="match status" value="1"/>
</dbReference>
<keyword evidence="3" id="KW-0472">Membrane</keyword>
<comment type="function">
    <text evidence="1">PPIases accelerate the folding of proteins. It catalyzes the cis-trans isomerization of proline imidic peptide bonds in oligopeptides.</text>
</comment>
<dbReference type="Gene3D" id="2.40.100.10">
    <property type="entry name" value="Cyclophilin-like"/>
    <property type="match status" value="1"/>
</dbReference>
<evidence type="ECO:0000256" key="1">
    <source>
        <dbReference type="ARBA" id="ARBA00002388"/>
    </source>
</evidence>
<dbReference type="PROSITE" id="PS50072">
    <property type="entry name" value="CSA_PPIASE_2"/>
    <property type="match status" value="1"/>
</dbReference>
<keyword evidence="3" id="KW-0812">Transmembrane</keyword>
<dbReference type="InterPro" id="IPR002130">
    <property type="entry name" value="Cyclophilin-type_PPIase_dom"/>
</dbReference>
<keyword evidence="3" id="KW-1133">Transmembrane helix</keyword>
<comment type="caution">
    <text evidence="5">The sequence shown here is derived from an EMBL/GenBank/DDBJ whole genome shotgun (WGS) entry which is preliminary data.</text>
</comment>
<feature type="domain" description="PPIase cyclophilin-type" evidence="4">
    <location>
        <begin position="124"/>
        <end position="305"/>
    </location>
</feature>
<evidence type="ECO:0000259" key="4">
    <source>
        <dbReference type="PROSITE" id="PS50072"/>
    </source>
</evidence>
<evidence type="ECO:0000256" key="3">
    <source>
        <dbReference type="SAM" id="Phobius"/>
    </source>
</evidence>
<dbReference type="PANTHER" id="PTHR45625">
    <property type="entry name" value="PEPTIDYL-PROLYL CIS-TRANS ISOMERASE-RELATED"/>
    <property type="match status" value="1"/>
</dbReference>
<protein>
    <submittedName>
        <fullName evidence="5">Bifunctional phosphatase/peptidyl-prolyl cis-trans isomerase</fullName>
    </submittedName>
</protein>
<evidence type="ECO:0000313" key="6">
    <source>
        <dbReference type="Proteomes" id="UP000360750"/>
    </source>
</evidence>